<dbReference type="InterPro" id="IPR025164">
    <property type="entry name" value="Toastrack_DUF4097"/>
</dbReference>
<evidence type="ECO:0000313" key="3">
    <source>
        <dbReference type="Proteomes" id="UP000313066"/>
    </source>
</evidence>
<sequence>MRMMVMAGGLLATAALLTGCGLRDITQAANQATLDYEVKEKVARLVVVGGAGDIVISEAAGDVVTVSETLHWSSGKPTTEHHVDGDALVVTYDCPHAMDNCSVDYKVHVPKGMRTELETGSGDIHLRALSNPIKAKVGSGDLEGAGLTATDLTVEAGSGDTVLKYATAPDSIDLVTGSGTAKITLPGGPYDVDAEAKSGDVTVSVTTDQNSPHKVVARAGSGDISLLPA</sequence>
<comment type="caution">
    <text evidence="2">The sequence shown here is derived from an EMBL/GenBank/DDBJ whole genome shotgun (WGS) entry which is preliminary data.</text>
</comment>
<dbReference type="AlphaFoldDB" id="A0A5N6BSU8"/>
<dbReference type="Pfam" id="PF13349">
    <property type="entry name" value="DUF4097"/>
    <property type="match status" value="1"/>
</dbReference>
<accession>A0A5N6BSU8</accession>
<dbReference type="EMBL" id="VDMA02000010">
    <property type="protein sequence ID" value="KAB8183545.1"/>
    <property type="molecule type" value="Genomic_DNA"/>
</dbReference>
<organism evidence="2 3">
    <name type="scientific">Microbispora catharanthi</name>
    <dbReference type="NCBI Taxonomy" id="1712871"/>
    <lineage>
        <taxon>Bacteria</taxon>
        <taxon>Bacillati</taxon>
        <taxon>Actinomycetota</taxon>
        <taxon>Actinomycetes</taxon>
        <taxon>Streptosporangiales</taxon>
        <taxon>Streptosporangiaceae</taxon>
        <taxon>Microbispora</taxon>
    </lineage>
</organism>
<proteinExistence type="predicted"/>
<evidence type="ECO:0000313" key="2">
    <source>
        <dbReference type="EMBL" id="KAB8183545.1"/>
    </source>
</evidence>
<feature type="domain" description="DUF4097" evidence="1">
    <location>
        <begin position="104"/>
        <end position="226"/>
    </location>
</feature>
<dbReference type="Gene3D" id="2.160.20.120">
    <property type="match status" value="1"/>
</dbReference>
<reference evidence="2 3" key="1">
    <citation type="submission" date="2019-10" db="EMBL/GenBank/DDBJ databases">
        <title>Nonomuraea sp. nov., isolated from Phyllanthus amarus.</title>
        <authorList>
            <person name="Klykleung N."/>
            <person name="Tanasupawat S."/>
        </authorList>
    </citation>
    <scope>NUCLEOTIDE SEQUENCE [LARGE SCALE GENOMIC DNA]</scope>
    <source>
        <strain evidence="2 3">CR1-09</strain>
    </source>
</reference>
<protein>
    <submittedName>
        <fullName evidence="2">DUF4097 family beta strand repeat protein</fullName>
    </submittedName>
</protein>
<dbReference type="PROSITE" id="PS51257">
    <property type="entry name" value="PROKAR_LIPOPROTEIN"/>
    <property type="match status" value="1"/>
</dbReference>
<dbReference type="Proteomes" id="UP000313066">
    <property type="component" value="Unassembled WGS sequence"/>
</dbReference>
<evidence type="ECO:0000259" key="1">
    <source>
        <dbReference type="Pfam" id="PF13349"/>
    </source>
</evidence>
<gene>
    <name evidence="2" type="ORF">FH610_020870</name>
</gene>
<keyword evidence="3" id="KW-1185">Reference proteome</keyword>
<name>A0A5N6BSU8_9ACTN</name>